<feature type="region of interest" description="Disordered" evidence="1">
    <location>
        <begin position="687"/>
        <end position="717"/>
    </location>
</feature>
<name>A0A0D0B337_9AGAR</name>
<dbReference type="InterPro" id="IPR000719">
    <property type="entry name" value="Prot_kinase_dom"/>
</dbReference>
<dbReference type="PROSITE" id="PS00108">
    <property type="entry name" value="PROTEIN_KINASE_ST"/>
    <property type="match status" value="1"/>
</dbReference>
<dbReference type="SUPFAM" id="SSF56112">
    <property type="entry name" value="Protein kinase-like (PK-like)"/>
    <property type="match status" value="1"/>
</dbReference>
<evidence type="ECO:0000313" key="4">
    <source>
        <dbReference type="Proteomes" id="UP000053593"/>
    </source>
</evidence>
<dbReference type="GO" id="GO:0005524">
    <property type="term" value="F:ATP binding"/>
    <property type="evidence" value="ECO:0007669"/>
    <property type="project" value="InterPro"/>
</dbReference>
<keyword evidence="4" id="KW-1185">Reference proteome</keyword>
<dbReference type="HOGENOM" id="CLU_026937_0_0_1"/>
<dbReference type="InterPro" id="IPR001245">
    <property type="entry name" value="Ser-Thr/Tyr_kinase_cat_dom"/>
</dbReference>
<protein>
    <recommendedName>
        <fullName evidence="2">Protein kinase domain-containing protein</fullName>
    </recommendedName>
</protein>
<feature type="compositionally biased region" description="Basic and acidic residues" evidence="1">
    <location>
        <begin position="693"/>
        <end position="717"/>
    </location>
</feature>
<dbReference type="GO" id="GO:0004674">
    <property type="term" value="F:protein serine/threonine kinase activity"/>
    <property type="evidence" value="ECO:0007669"/>
    <property type="project" value="TreeGrafter"/>
</dbReference>
<dbReference type="InterPro" id="IPR011009">
    <property type="entry name" value="Kinase-like_dom_sf"/>
</dbReference>
<dbReference type="AlphaFoldDB" id="A0A0D0B337"/>
<organism evidence="3 4">
    <name type="scientific">Collybiopsis luxurians FD-317 M1</name>
    <dbReference type="NCBI Taxonomy" id="944289"/>
    <lineage>
        <taxon>Eukaryota</taxon>
        <taxon>Fungi</taxon>
        <taxon>Dikarya</taxon>
        <taxon>Basidiomycota</taxon>
        <taxon>Agaricomycotina</taxon>
        <taxon>Agaricomycetes</taxon>
        <taxon>Agaricomycetidae</taxon>
        <taxon>Agaricales</taxon>
        <taxon>Marasmiineae</taxon>
        <taxon>Omphalotaceae</taxon>
        <taxon>Collybiopsis</taxon>
        <taxon>Collybiopsis luxurians</taxon>
    </lineage>
</organism>
<dbReference type="PROSITE" id="PS50011">
    <property type="entry name" value="PROTEIN_KINASE_DOM"/>
    <property type="match status" value="1"/>
</dbReference>
<dbReference type="Gene3D" id="1.10.510.10">
    <property type="entry name" value="Transferase(Phosphotransferase) domain 1"/>
    <property type="match status" value="1"/>
</dbReference>
<feature type="domain" description="Protein kinase" evidence="2">
    <location>
        <begin position="492"/>
        <end position="822"/>
    </location>
</feature>
<dbReference type="InterPro" id="IPR051681">
    <property type="entry name" value="Ser/Thr_Kinases-Pseudokinases"/>
</dbReference>
<evidence type="ECO:0000256" key="1">
    <source>
        <dbReference type="SAM" id="MobiDB-lite"/>
    </source>
</evidence>
<gene>
    <name evidence="3" type="ORF">GYMLUDRAFT_262816</name>
</gene>
<dbReference type="EMBL" id="KN834789">
    <property type="protein sequence ID" value="KIK57635.1"/>
    <property type="molecule type" value="Genomic_DNA"/>
</dbReference>
<dbReference type="SMART" id="SM00220">
    <property type="entry name" value="S_TKc"/>
    <property type="match status" value="1"/>
</dbReference>
<dbReference type="InterPro" id="IPR008271">
    <property type="entry name" value="Ser/Thr_kinase_AS"/>
</dbReference>
<sequence length="825" mass="92750">MNFDVPHYIPPFFWRFWLGHNRSDHVHSPRLHIYDVDSSDLREKTSVSEFGPVRSMFHDFSCVASSNSRAAYDKAERAFLVLQSQAEEALQKLVDVIYPSSADTHVSTTRIPITPDDLSTIIKFFVFLRFRNSPHYRELLKELLEPKDFQLSAKKSTSHVHPPGSKGSMVLSVYSPLIRQVRIQTVLDTFCKFFQTPVWDMRLYNYSQDLPVPPEHSPPYPFKTVANNHAHTSWSIRRDSCLGALNRHCWQYCRETEIYLGVAVEEDREFILPECCFGVLDESFGGGVAESESFDCFFPILPTLALYILRNEDNHVREAIPPFVQVGNELELDIHLRNAMVLSSVPLGRRSEVFIHHRDLKTPVLELDQIIWKESESSDSGDTKDPAASDILQQLATEIDTVSATVDSPHSDGDGVHNNNGTPELSGPKIFFSSLSSIVQSISSYNQFRCNYIDYSRLKQQCRQKFSFDRMKKMWILKRDIVLSDLTDEVEVVGQHAVAFGAFSDVWMGKWFDIVERKQRMVAIKYLRQVMVQGVREKLLKRLQAELLTWHQLCHRNLAMLYGIVQTSTSIGMVSAWCDNGTISSYLKKKPEADRLGLVASGVAYLHHFKPPVIHGDLKGGNILVDGHGKAVITDFGLSKVVEDLANLSRSANDDEGSKPRSTSSSFFAGSTRWMAPELVLALVEDDDDDDDDRLKSGGRSEEREAAAGRAGGERSAPRVTTASDVYAFASVCLEIVTGSLPYPHRKNDYSVTVDILRGVLPSRGSDLSGALGRMFVSKAPAASPEMLGNVETFRGVLESCWDGDPMMRPSMEDVVRYLNGIEEG</sequence>
<evidence type="ECO:0000313" key="3">
    <source>
        <dbReference type="EMBL" id="KIK57635.1"/>
    </source>
</evidence>
<evidence type="ECO:0000259" key="2">
    <source>
        <dbReference type="PROSITE" id="PS50011"/>
    </source>
</evidence>
<proteinExistence type="predicted"/>
<dbReference type="PANTHER" id="PTHR44329">
    <property type="entry name" value="SERINE/THREONINE-PROTEIN KINASE TNNI3K-RELATED"/>
    <property type="match status" value="1"/>
</dbReference>
<accession>A0A0D0B337</accession>
<dbReference type="PANTHER" id="PTHR44329:SF261">
    <property type="entry name" value="ZINC FINGER CONTAINING PROTEIN KINASE-RELATED"/>
    <property type="match status" value="1"/>
</dbReference>
<dbReference type="OrthoDB" id="6718656at2759"/>
<dbReference type="Pfam" id="PF07714">
    <property type="entry name" value="PK_Tyr_Ser-Thr"/>
    <property type="match status" value="1"/>
</dbReference>
<dbReference type="Proteomes" id="UP000053593">
    <property type="component" value="Unassembled WGS sequence"/>
</dbReference>
<reference evidence="3 4" key="1">
    <citation type="submission" date="2014-04" db="EMBL/GenBank/DDBJ databases">
        <title>Evolutionary Origins and Diversification of the Mycorrhizal Mutualists.</title>
        <authorList>
            <consortium name="DOE Joint Genome Institute"/>
            <consortium name="Mycorrhizal Genomics Consortium"/>
            <person name="Kohler A."/>
            <person name="Kuo A."/>
            <person name="Nagy L.G."/>
            <person name="Floudas D."/>
            <person name="Copeland A."/>
            <person name="Barry K.W."/>
            <person name="Cichocki N."/>
            <person name="Veneault-Fourrey C."/>
            <person name="LaButti K."/>
            <person name="Lindquist E.A."/>
            <person name="Lipzen A."/>
            <person name="Lundell T."/>
            <person name="Morin E."/>
            <person name="Murat C."/>
            <person name="Riley R."/>
            <person name="Ohm R."/>
            <person name="Sun H."/>
            <person name="Tunlid A."/>
            <person name="Henrissat B."/>
            <person name="Grigoriev I.V."/>
            <person name="Hibbett D.S."/>
            <person name="Martin F."/>
        </authorList>
    </citation>
    <scope>NUCLEOTIDE SEQUENCE [LARGE SCALE GENOMIC DNA]</scope>
    <source>
        <strain evidence="3 4">FD-317 M1</strain>
    </source>
</reference>